<dbReference type="AlphaFoldDB" id="A0A6C0DLG0"/>
<proteinExistence type="predicted"/>
<accession>A0A6C0DLG0</accession>
<name>A0A6C0DLG0_9ZZZZ</name>
<evidence type="ECO:0000313" key="1">
    <source>
        <dbReference type="EMBL" id="QHT16415.1"/>
    </source>
</evidence>
<sequence>MKIEVSVGEAIDKLSILELKLIKIPDENKKREIQKEINVLNECQEYKQKYDFYYNLLMYVNERIWDMTDVIKSINIEDPNFASISNNIFEFNQKRFRIKNWFNLLCESNIKEQKSYASNCCNIVVENENTFFNKLPEINYLSLEYDVITFESPITNIIQDFLKIPTIIYETEIKEHFYDKTIVVNLTDFVIPNNEKTEIYSFTPIPVTYLAGGGLPPSLPPITYLAGGRLGDFINSLSVINEKFYETGRKGVVYLSDRGDHFSNGLVNTYNDIYPIIINQPYIQDFKIFEHDNEPIDIGLSCWRNSSLLNHQNWYYIYKQTYNVKWGKRQWLNCSIEDEWKNKIVINTTSYRWPSNFNFNLLRDFYSDDELLFIAASKHEHNFFETKTNIKINYHEFKSFSELCTIINSCKLFIGGLSAPLSIAHSLHKNRICCLFDECVGDANMAKNLDQFIPQLRYSL</sequence>
<dbReference type="InterPro" id="IPR046163">
    <property type="entry name" value="DUF6165"/>
</dbReference>
<protein>
    <submittedName>
        <fullName evidence="1">Uncharacterized protein</fullName>
    </submittedName>
</protein>
<dbReference type="Pfam" id="PF19662">
    <property type="entry name" value="DUF6165"/>
    <property type="match status" value="1"/>
</dbReference>
<reference evidence="1" key="1">
    <citation type="journal article" date="2020" name="Nature">
        <title>Giant virus diversity and host interactions through global metagenomics.</title>
        <authorList>
            <person name="Schulz F."/>
            <person name="Roux S."/>
            <person name="Paez-Espino D."/>
            <person name="Jungbluth S."/>
            <person name="Walsh D.A."/>
            <person name="Denef V.J."/>
            <person name="McMahon K.D."/>
            <person name="Konstantinidis K.T."/>
            <person name="Eloe-Fadrosh E.A."/>
            <person name="Kyrpides N.C."/>
            <person name="Woyke T."/>
        </authorList>
    </citation>
    <scope>NUCLEOTIDE SEQUENCE</scope>
    <source>
        <strain evidence="1">GVMAG-M-3300023174-182</strain>
    </source>
</reference>
<dbReference type="EMBL" id="MN739624">
    <property type="protein sequence ID" value="QHT16415.1"/>
    <property type="molecule type" value="Genomic_DNA"/>
</dbReference>
<organism evidence="1">
    <name type="scientific">viral metagenome</name>
    <dbReference type="NCBI Taxonomy" id="1070528"/>
    <lineage>
        <taxon>unclassified sequences</taxon>
        <taxon>metagenomes</taxon>
        <taxon>organismal metagenomes</taxon>
    </lineage>
</organism>